<sequence>MPKQMKVNLRSVSVAKHTLGFHDQRHTEFLRFREDIEGKHRALLHAAGIPLPSNSELDAGEDNAVEENAEQQSPQDCRVSRRTIGVLRKAPLKITNELRDFAIYHPAMSRYRGQLLSGYNVDNLLGNMLRNCLEYVLELSVRNLVKRGRWGDSIRNIVSEAAEARLHGAEAGGVDAASGAPEVIDLTGGRDASPGSPQERVVIVIDDDDNEYGDLYSNPWEELQNLQVMFMSPPPTPRKEGPVETPVETPVEREVTPERIAPSIPQPPTPAPSSPFSIVVPPPPSEDLKRSYTSFFEDAPPRSSSRLKRKRVHSPDGYFDEVVSNSSLKTSRRYGSAAGRRDRLRKDAGDIGSAG</sequence>
<feature type="compositionally biased region" description="Acidic residues" evidence="1">
    <location>
        <begin position="58"/>
        <end position="69"/>
    </location>
</feature>
<protein>
    <recommendedName>
        <fullName evidence="4">PX domain-containing protein</fullName>
    </recommendedName>
</protein>
<feature type="compositionally biased region" description="Pro residues" evidence="1">
    <location>
        <begin position="264"/>
        <end position="273"/>
    </location>
</feature>
<dbReference type="EMBL" id="JAVHNQ010000017">
    <property type="protein sequence ID" value="KAK6330469.1"/>
    <property type="molecule type" value="Genomic_DNA"/>
</dbReference>
<evidence type="ECO:0000256" key="1">
    <source>
        <dbReference type="SAM" id="MobiDB-lite"/>
    </source>
</evidence>
<evidence type="ECO:0008006" key="4">
    <source>
        <dbReference type="Google" id="ProtNLM"/>
    </source>
</evidence>
<keyword evidence="3" id="KW-1185">Reference proteome</keyword>
<evidence type="ECO:0000313" key="3">
    <source>
        <dbReference type="Proteomes" id="UP001375240"/>
    </source>
</evidence>
<gene>
    <name evidence="2" type="ORF">TWF696_003360</name>
</gene>
<comment type="caution">
    <text evidence="2">The sequence shown here is derived from an EMBL/GenBank/DDBJ whole genome shotgun (WGS) entry which is preliminary data.</text>
</comment>
<feature type="compositionally biased region" description="Basic and acidic residues" evidence="1">
    <location>
        <begin position="339"/>
        <end position="349"/>
    </location>
</feature>
<reference evidence="2 3" key="1">
    <citation type="submission" date="2019-10" db="EMBL/GenBank/DDBJ databases">
        <authorList>
            <person name="Palmer J.M."/>
        </authorList>
    </citation>
    <scope>NUCLEOTIDE SEQUENCE [LARGE SCALE GENOMIC DNA]</scope>
    <source>
        <strain evidence="2 3">TWF696</strain>
    </source>
</reference>
<dbReference type="Proteomes" id="UP001375240">
    <property type="component" value="Unassembled WGS sequence"/>
</dbReference>
<dbReference type="AlphaFoldDB" id="A0AAV9TWW8"/>
<organism evidence="2 3">
    <name type="scientific">Orbilia brochopaga</name>
    <dbReference type="NCBI Taxonomy" id="3140254"/>
    <lineage>
        <taxon>Eukaryota</taxon>
        <taxon>Fungi</taxon>
        <taxon>Dikarya</taxon>
        <taxon>Ascomycota</taxon>
        <taxon>Pezizomycotina</taxon>
        <taxon>Orbiliomycetes</taxon>
        <taxon>Orbiliales</taxon>
        <taxon>Orbiliaceae</taxon>
        <taxon>Orbilia</taxon>
    </lineage>
</organism>
<proteinExistence type="predicted"/>
<feature type="region of interest" description="Disordered" evidence="1">
    <location>
        <begin position="53"/>
        <end position="75"/>
    </location>
</feature>
<name>A0AAV9TWW8_9PEZI</name>
<evidence type="ECO:0000313" key="2">
    <source>
        <dbReference type="EMBL" id="KAK6330469.1"/>
    </source>
</evidence>
<accession>A0AAV9TWW8</accession>
<feature type="region of interest" description="Disordered" evidence="1">
    <location>
        <begin position="233"/>
        <end position="355"/>
    </location>
</feature>